<proteinExistence type="predicted"/>
<dbReference type="AlphaFoldDB" id="A0A852VLV2"/>
<dbReference type="PANTHER" id="PTHR43857">
    <property type="entry name" value="BLR7761 PROTEIN"/>
    <property type="match status" value="1"/>
</dbReference>
<accession>A0A852VLV2</accession>
<organism evidence="1 2">
    <name type="scientific">Janibacter cremeus</name>
    <dbReference type="NCBI Taxonomy" id="1285192"/>
    <lineage>
        <taxon>Bacteria</taxon>
        <taxon>Bacillati</taxon>
        <taxon>Actinomycetota</taxon>
        <taxon>Actinomycetes</taxon>
        <taxon>Micrococcales</taxon>
        <taxon>Intrasporangiaceae</taxon>
        <taxon>Janibacter</taxon>
    </lineage>
</organism>
<dbReference type="InterPro" id="IPR035959">
    <property type="entry name" value="RutC-like_sf"/>
</dbReference>
<dbReference type="EMBL" id="JACCAE010000001">
    <property type="protein sequence ID" value="NYF98057.1"/>
    <property type="molecule type" value="Genomic_DNA"/>
</dbReference>
<dbReference type="Pfam" id="PF01042">
    <property type="entry name" value="Ribonuc_L-PSP"/>
    <property type="match status" value="1"/>
</dbReference>
<comment type="caution">
    <text evidence="1">The sequence shown here is derived from an EMBL/GenBank/DDBJ whole genome shotgun (WGS) entry which is preliminary data.</text>
</comment>
<evidence type="ECO:0000313" key="1">
    <source>
        <dbReference type="EMBL" id="NYF98057.1"/>
    </source>
</evidence>
<dbReference type="Gene3D" id="3.30.1330.40">
    <property type="entry name" value="RutC-like"/>
    <property type="match status" value="1"/>
</dbReference>
<dbReference type="Proteomes" id="UP000554054">
    <property type="component" value="Unassembled WGS sequence"/>
</dbReference>
<gene>
    <name evidence="1" type="ORF">BJY20_001449</name>
</gene>
<dbReference type="PANTHER" id="PTHR43857:SF1">
    <property type="entry name" value="YJGH FAMILY PROTEIN"/>
    <property type="match status" value="1"/>
</dbReference>
<protein>
    <submittedName>
        <fullName evidence="1">Enamine deaminase RidA (YjgF/YER057c/UK114 family)</fullName>
    </submittedName>
</protein>
<dbReference type="RefSeq" id="WP_221935264.1">
    <property type="nucleotide sequence ID" value="NZ_JACCAE010000001.1"/>
</dbReference>
<sequence length="137" mass="14115">MKVSADSVPEPPRHGMFSNAVVRGDRFWTSGMHAGGPSGPVGGDDAYRQAKEAFRRVVELVRACGATPADVTVLRVYLTDVDDKAAVGRARSEVFSGEMPCSTLVGVNALVDPGLKVEVEAEGVIAATAASGTPAGS</sequence>
<name>A0A852VLV2_9MICO</name>
<dbReference type="InterPro" id="IPR006175">
    <property type="entry name" value="YjgF/YER057c/UK114"/>
</dbReference>
<dbReference type="SUPFAM" id="SSF55298">
    <property type="entry name" value="YjgF-like"/>
    <property type="match status" value="1"/>
</dbReference>
<keyword evidence="2" id="KW-1185">Reference proteome</keyword>
<reference evidence="1 2" key="1">
    <citation type="submission" date="2020-07" db="EMBL/GenBank/DDBJ databases">
        <title>Sequencing the genomes of 1000 actinobacteria strains.</title>
        <authorList>
            <person name="Klenk H.-P."/>
        </authorList>
    </citation>
    <scope>NUCLEOTIDE SEQUENCE [LARGE SCALE GENOMIC DNA]</scope>
    <source>
        <strain evidence="1 2">DSM 26154</strain>
    </source>
</reference>
<evidence type="ECO:0000313" key="2">
    <source>
        <dbReference type="Proteomes" id="UP000554054"/>
    </source>
</evidence>